<protein>
    <recommendedName>
        <fullName evidence="6">Peptidyl-prolyl cis-trans isomerase</fullName>
        <ecNumber evidence="6">5.2.1.8</ecNumber>
    </recommendedName>
</protein>
<dbReference type="InterPro" id="IPR046357">
    <property type="entry name" value="PPIase_dom_sf"/>
</dbReference>
<dbReference type="GO" id="GO:0003755">
    <property type="term" value="F:peptidyl-prolyl cis-trans isomerase activity"/>
    <property type="evidence" value="ECO:0007669"/>
    <property type="project" value="UniProtKB-UniRule"/>
</dbReference>
<evidence type="ECO:0000259" key="9">
    <source>
        <dbReference type="PROSITE" id="PS50059"/>
    </source>
</evidence>
<evidence type="ECO:0000256" key="3">
    <source>
        <dbReference type="ARBA" id="ARBA00023110"/>
    </source>
</evidence>
<dbReference type="AlphaFoldDB" id="A0A1M7RZB1"/>
<evidence type="ECO:0000313" key="10">
    <source>
        <dbReference type="EMBL" id="SHN51402.1"/>
    </source>
</evidence>
<name>A0A1M7RZB1_9SPHN</name>
<keyword evidence="8" id="KW-1133">Transmembrane helix</keyword>
<dbReference type="PROSITE" id="PS50059">
    <property type="entry name" value="FKBP_PPIASE"/>
    <property type="match status" value="1"/>
</dbReference>
<keyword evidence="3 5" id="KW-0697">Rotamase</keyword>
<keyword evidence="8" id="KW-0812">Transmembrane</keyword>
<feature type="transmembrane region" description="Helical" evidence="8">
    <location>
        <begin position="20"/>
        <end position="39"/>
    </location>
</feature>
<keyword evidence="4 5" id="KW-0413">Isomerase</keyword>
<evidence type="ECO:0000256" key="2">
    <source>
        <dbReference type="ARBA" id="ARBA00006577"/>
    </source>
</evidence>
<dbReference type="RefSeq" id="WP_072673218.1">
    <property type="nucleotide sequence ID" value="NZ_FRDF01000003.1"/>
</dbReference>
<dbReference type="EC" id="5.2.1.8" evidence="6"/>
<accession>A0A1M7RZB1</accession>
<feature type="region of interest" description="Disordered" evidence="7">
    <location>
        <begin position="177"/>
        <end position="196"/>
    </location>
</feature>
<dbReference type="Pfam" id="PF00254">
    <property type="entry name" value="FKBP_C"/>
    <property type="match status" value="1"/>
</dbReference>
<dbReference type="Gene3D" id="3.10.50.40">
    <property type="match status" value="1"/>
</dbReference>
<comment type="similarity">
    <text evidence="2 6">Belongs to the FKBP-type PPIase family.</text>
</comment>
<organism evidence="10 11">
    <name type="scientific">Erythrobacter sanguineus</name>
    <dbReference type="NCBI Taxonomy" id="198312"/>
    <lineage>
        <taxon>Bacteria</taxon>
        <taxon>Pseudomonadati</taxon>
        <taxon>Pseudomonadota</taxon>
        <taxon>Alphaproteobacteria</taxon>
        <taxon>Sphingomonadales</taxon>
        <taxon>Erythrobacteraceae</taxon>
        <taxon>Erythrobacter/Porphyrobacter group</taxon>
        <taxon>Erythrobacter</taxon>
    </lineage>
</organism>
<dbReference type="EMBL" id="FRDF01000003">
    <property type="protein sequence ID" value="SHN51402.1"/>
    <property type="molecule type" value="Genomic_DNA"/>
</dbReference>
<keyword evidence="8" id="KW-0472">Membrane</keyword>
<gene>
    <name evidence="10" type="ORF">SAMN02745193_00652</name>
</gene>
<evidence type="ECO:0000256" key="6">
    <source>
        <dbReference type="RuleBase" id="RU003915"/>
    </source>
</evidence>
<feature type="domain" description="PPIase FKBP-type" evidence="9">
    <location>
        <begin position="59"/>
        <end position="157"/>
    </location>
</feature>
<keyword evidence="11" id="KW-1185">Reference proteome</keyword>
<evidence type="ECO:0000256" key="4">
    <source>
        <dbReference type="ARBA" id="ARBA00023235"/>
    </source>
</evidence>
<comment type="catalytic activity">
    <reaction evidence="1 5 6">
        <text>[protein]-peptidylproline (omega=180) = [protein]-peptidylproline (omega=0)</text>
        <dbReference type="Rhea" id="RHEA:16237"/>
        <dbReference type="Rhea" id="RHEA-COMP:10747"/>
        <dbReference type="Rhea" id="RHEA-COMP:10748"/>
        <dbReference type="ChEBI" id="CHEBI:83833"/>
        <dbReference type="ChEBI" id="CHEBI:83834"/>
        <dbReference type="EC" id="5.2.1.8"/>
    </reaction>
</comment>
<evidence type="ECO:0000256" key="5">
    <source>
        <dbReference type="PROSITE-ProRule" id="PRU00277"/>
    </source>
</evidence>
<evidence type="ECO:0000313" key="11">
    <source>
        <dbReference type="Proteomes" id="UP000184391"/>
    </source>
</evidence>
<dbReference type="Proteomes" id="UP000184391">
    <property type="component" value="Unassembled WGS sequence"/>
</dbReference>
<dbReference type="PANTHER" id="PTHR43811">
    <property type="entry name" value="FKBP-TYPE PEPTIDYL-PROLYL CIS-TRANS ISOMERASE FKPA"/>
    <property type="match status" value="1"/>
</dbReference>
<evidence type="ECO:0000256" key="8">
    <source>
        <dbReference type="SAM" id="Phobius"/>
    </source>
</evidence>
<dbReference type="STRING" id="198312.SAMN02745193_00652"/>
<dbReference type="OrthoDB" id="9812109at2"/>
<feature type="compositionally biased region" description="Gly residues" evidence="7">
    <location>
        <begin position="179"/>
        <end position="188"/>
    </location>
</feature>
<dbReference type="PANTHER" id="PTHR43811:SF19">
    <property type="entry name" value="39 KDA FK506-BINDING NUCLEAR PROTEIN"/>
    <property type="match status" value="1"/>
</dbReference>
<reference evidence="11" key="1">
    <citation type="submission" date="2016-12" db="EMBL/GenBank/DDBJ databases">
        <authorList>
            <person name="Varghese N."/>
            <person name="Submissions S."/>
        </authorList>
    </citation>
    <scope>NUCLEOTIDE SEQUENCE [LARGE SCALE GENOMIC DNA]</scope>
    <source>
        <strain evidence="11">DSM 11032</strain>
    </source>
</reference>
<dbReference type="SUPFAM" id="SSF54534">
    <property type="entry name" value="FKBP-like"/>
    <property type="match status" value="1"/>
</dbReference>
<dbReference type="InterPro" id="IPR001179">
    <property type="entry name" value="PPIase_FKBP_dom"/>
</dbReference>
<proteinExistence type="inferred from homology"/>
<sequence length="196" mass="20318">MTEITRVPIHPVAKGSLTKLWIGVILAIAIGAGLAWAAVPRGLNVDTITAGTGPMPQTGDVLFIKYTGKLAADGTVFDESRDIPLPVEGIFPEGTPFPIEEGATIPGFFEGLQQMQKGGKYTLFIPADKAYGAEPPPGAPIPANADLEFEIEVVDVMSQQTFERNLAILQQAMQSQMGAGAGGPGGPAGAPPVPGQ</sequence>
<evidence type="ECO:0000256" key="1">
    <source>
        <dbReference type="ARBA" id="ARBA00000971"/>
    </source>
</evidence>
<evidence type="ECO:0000256" key="7">
    <source>
        <dbReference type="SAM" id="MobiDB-lite"/>
    </source>
</evidence>